<evidence type="ECO:0000313" key="6">
    <source>
        <dbReference type="Proteomes" id="UP001216390"/>
    </source>
</evidence>
<name>A0AAE9YEX7_9ACTN</name>
<dbReference type="Gene3D" id="3.40.50.720">
    <property type="entry name" value="NAD(P)-binding Rossmann-like Domain"/>
    <property type="match status" value="1"/>
</dbReference>
<dbReference type="SUPFAM" id="SSF51735">
    <property type="entry name" value="NAD(P)-binding Rossmann-fold domains"/>
    <property type="match status" value="1"/>
</dbReference>
<dbReference type="InterPro" id="IPR036291">
    <property type="entry name" value="NAD(P)-bd_dom_sf"/>
</dbReference>
<dbReference type="InterPro" id="IPR020904">
    <property type="entry name" value="Sc_DH/Rdtase_CS"/>
</dbReference>
<evidence type="ECO:0000256" key="3">
    <source>
        <dbReference type="RuleBase" id="RU000363"/>
    </source>
</evidence>
<dbReference type="GO" id="GO:0030497">
    <property type="term" value="P:fatty acid elongation"/>
    <property type="evidence" value="ECO:0007669"/>
    <property type="project" value="TreeGrafter"/>
</dbReference>
<accession>A0AAE9YEX7</accession>
<organism evidence="5 6">
    <name type="scientific">Iamia majanohamensis</name>
    <dbReference type="NCBI Taxonomy" id="467976"/>
    <lineage>
        <taxon>Bacteria</taxon>
        <taxon>Bacillati</taxon>
        <taxon>Actinomycetota</taxon>
        <taxon>Acidimicrobiia</taxon>
        <taxon>Acidimicrobiales</taxon>
        <taxon>Iamiaceae</taxon>
        <taxon>Iamia</taxon>
    </lineage>
</organism>
<evidence type="ECO:0000256" key="2">
    <source>
        <dbReference type="ARBA" id="ARBA00023002"/>
    </source>
</evidence>
<proteinExistence type="inferred from homology"/>
<comment type="similarity">
    <text evidence="1 3">Belongs to the short-chain dehydrogenases/reductases (SDR) family.</text>
</comment>
<keyword evidence="2" id="KW-0560">Oxidoreductase</keyword>
<dbReference type="AlphaFoldDB" id="A0AAE9YEX7"/>
<gene>
    <name evidence="5" type="ORF">PO878_01215</name>
</gene>
<dbReference type="PRINTS" id="PR00081">
    <property type="entry name" value="GDHRDH"/>
</dbReference>
<dbReference type="PROSITE" id="PS00061">
    <property type="entry name" value="ADH_SHORT"/>
    <property type="match status" value="1"/>
</dbReference>
<dbReference type="InterPro" id="IPR057326">
    <property type="entry name" value="KR_dom"/>
</dbReference>
<dbReference type="PANTHER" id="PTHR42760">
    <property type="entry name" value="SHORT-CHAIN DEHYDROGENASES/REDUCTASES FAMILY MEMBER"/>
    <property type="match status" value="1"/>
</dbReference>
<dbReference type="KEGG" id="ima:PO878_01215"/>
<dbReference type="PRINTS" id="PR00080">
    <property type="entry name" value="SDRFAMILY"/>
</dbReference>
<dbReference type="InterPro" id="IPR002347">
    <property type="entry name" value="SDR_fam"/>
</dbReference>
<reference evidence="5" key="1">
    <citation type="submission" date="2023-01" db="EMBL/GenBank/DDBJ databases">
        <title>The diversity of Class Acidimicrobiia in South China Sea sediment environments and the proposal of Iamia marina sp. nov., a novel species of the genus Iamia.</title>
        <authorList>
            <person name="He Y."/>
            <person name="Tian X."/>
        </authorList>
    </citation>
    <scope>NUCLEOTIDE SEQUENCE</scope>
    <source>
        <strain evidence="5">DSM 19957</strain>
    </source>
</reference>
<dbReference type="EMBL" id="CP116942">
    <property type="protein sequence ID" value="WCO67337.1"/>
    <property type="molecule type" value="Genomic_DNA"/>
</dbReference>
<dbReference type="GO" id="GO:0016616">
    <property type="term" value="F:oxidoreductase activity, acting on the CH-OH group of donors, NAD or NADP as acceptor"/>
    <property type="evidence" value="ECO:0007669"/>
    <property type="project" value="TreeGrafter"/>
</dbReference>
<protein>
    <submittedName>
        <fullName evidence="5">SDR family NAD(P)-dependent oxidoreductase</fullName>
    </submittedName>
</protein>
<dbReference type="RefSeq" id="WP_272736859.1">
    <property type="nucleotide sequence ID" value="NZ_CP116942.1"/>
</dbReference>
<dbReference type="SMART" id="SM00822">
    <property type="entry name" value="PKS_KR"/>
    <property type="match status" value="1"/>
</dbReference>
<dbReference type="PANTHER" id="PTHR42760:SF40">
    <property type="entry name" value="3-OXOACYL-[ACYL-CARRIER-PROTEIN] REDUCTASE, CHLOROPLASTIC"/>
    <property type="match status" value="1"/>
</dbReference>
<feature type="domain" description="Ketoreductase" evidence="4">
    <location>
        <begin position="9"/>
        <end position="186"/>
    </location>
</feature>
<dbReference type="FunFam" id="3.40.50.720:FF:000173">
    <property type="entry name" value="3-oxoacyl-[acyl-carrier protein] reductase"/>
    <property type="match status" value="1"/>
</dbReference>
<dbReference type="Proteomes" id="UP001216390">
    <property type="component" value="Chromosome"/>
</dbReference>
<evidence type="ECO:0000256" key="1">
    <source>
        <dbReference type="ARBA" id="ARBA00006484"/>
    </source>
</evidence>
<keyword evidence="6" id="KW-1185">Reference proteome</keyword>
<evidence type="ECO:0000313" key="5">
    <source>
        <dbReference type="EMBL" id="WCO67337.1"/>
    </source>
</evidence>
<sequence length="245" mass="24519">MPVPDGVPPTALVTGASGAVGAAVAGHLSGRGFAVGLHAHGGRDAAEGLAATLPGPTAVVTADVADAAAVEGAVEEVAGRLGPVGVLVTCAGVRVDGLLSAQDPEVWTRTVAVNLLGTFHACRAVLPAMLRARAGRIVAVTSPTATQGRSGQTAYGASKAGVEGLVRSLAREVGRRQVTVNALSPGFIESTINASLPDDVVDELRGRTDLGRFAVPDDVLPALDMLVDSPYVTGQVVGVDGGIRL</sequence>
<evidence type="ECO:0000259" key="4">
    <source>
        <dbReference type="SMART" id="SM00822"/>
    </source>
</evidence>
<dbReference type="Pfam" id="PF00106">
    <property type="entry name" value="adh_short"/>
    <property type="match status" value="1"/>
</dbReference>